<evidence type="ECO:0000256" key="1">
    <source>
        <dbReference type="ARBA" id="ARBA00023015"/>
    </source>
</evidence>
<dbReference type="NCBIfam" id="NF005413">
    <property type="entry name" value="PRK06986.1"/>
    <property type="match status" value="1"/>
</dbReference>
<proteinExistence type="inferred from homology"/>
<protein>
    <recommendedName>
        <fullName evidence="5">RNA polymerase sigma factor</fullName>
    </recommendedName>
</protein>
<dbReference type="InterPro" id="IPR013324">
    <property type="entry name" value="RNA_pol_sigma_r3/r4-like"/>
</dbReference>
<gene>
    <name evidence="8" type="ORF">RISK_006210</name>
</gene>
<dbReference type="PATRIC" id="fig|595434.4.peg.5902"/>
<dbReference type="CDD" id="cd06171">
    <property type="entry name" value="Sigma70_r4"/>
    <property type="match status" value="1"/>
</dbReference>
<evidence type="ECO:0000256" key="3">
    <source>
        <dbReference type="ARBA" id="ARBA00023125"/>
    </source>
</evidence>
<reference evidence="8" key="1">
    <citation type="submission" date="2015-05" db="EMBL/GenBank/DDBJ databases">
        <title>Permanent draft genome of Rhodopirellula islandicus K833.</title>
        <authorList>
            <person name="Kizina J."/>
            <person name="Richter M."/>
            <person name="Glockner F.O."/>
            <person name="Harder J."/>
        </authorList>
    </citation>
    <scope>NUCLEOTIDE SEQUENCE [LARGE SCALE GENOMIC DNA]</scope>
    <source>
        <strain evidence="8">K833</strain>
    </source>
</reference>
<dbReference type="Gene3D" id="1.20.140.160">
    <property type="match status" value="1"/>
</dbReference>
<evidence type="ECO:0000313" key="8">
    <source>
        <dbReference type="EMBL" id="KLU01711.1"/>
    </source>
</evidence>
<dbReference type="NCBIfam" id="TIGR02479">
    <property type="entry name" value="FliA_WhiG"/>
    <property type="match status" value="1"/>
</dbReference>
<dbReference type="PIRSF" id="PIRSF000770">
    <property type="entry name" value="RNA_pol_sigma-SigE/K"/>
    <property type="match status" value="1"/>
</dbReference>
<dbReference type="Proteomes" id="UP000036367">
    <property type="component" value="Unassembled WGS sequence"/>
</dbReference>
<dbReference type="PRINTS" id="PR00046">
    <property type="entry name" value="SIGMA70FCT"/>
</dbReference>
<dbReference type="NCBIfam" id="TIGR02937">
    <property type="entry name" value="sigma70-ECF"/>
    <property type="match status" value="1"/>
</dbReference>
<dbReference type="PANTHER" id="PTHR30385:SF7">
    <property type="entry name" value="RNA POLYMERASE SIGMA FACTOR FLIA"/>
    <property type="match status" value="1"/>
</dbReference>
<dbReference type="Gene3D" id="1.10.1740.10">
    <property type="match status" value="1"/>
</dbReference>
<keyword evidence="4 5" id="KW-0804">Transcription</keyword>
<dbReference type="InterPro" id="IPR013325">
    <property type="entry name" value="RNA_pol_sigma_r2"/>
</dbReference>
<keyword evidence="8" id="KW-0282">Flagellum</keyword>
<keyword evidence="3 5" id="KW-0238">DNA-binding</keyword>
<dbReference type="EMBL" id="LECT01000050">
    <property type="protein sequence ID" value="KLU01711.1"/>
    <property type="molecule type" value="Genomic_DNA"/>
</dbReference>
<keyword evidence="8" id="KW-0966">Cell projection</keyword>
<dbReference type="Pfam" id="PF04542">
    <property type="entry name" value="Sigma70_r2"/>
    <property type="match status" value="1"/>
</dbReference>
<comment type="caution">
    <text evidence="8">The sequence shown here is derived from an EMBL/GenBank/DDBJ whole genome shotgun (WGS) entry which is preliminary data.</text>
</comment>
<evidence type="ECO:0000256" key="5">
    <source>
        <dbReference type="RuleBase" id="RU362124"/>
    </source>
</evidence>
<dbReference type="PROSITE" id="PS00715">
    <property type="entry name" value="SIGMA70_1"/>
    <property type="match status" value="1"/>
</dbReference>
<comment type="function">
    <text evidence="5">Sigma factors are initiation factors that promote the attachment of RNA polymerase to specific initiation sites and are then released.</text>
</comment>
<keyword evidence="1 5" id="KW-0805">Transcription regulation</keyword>
<dbReference type="SUPFAM" id="SSF88659">
    <property type="entry name" value="Sigma3 and sigma4 domains of RNA polymerase sigma factors"/>
    <property type="match status" value="2"/>
</dbReference>
<dbReference type="AlphaFoldDB" id="A0A0J1B5D3"/>
<dbReference type="GO" id="GO:0003677">
    <property type="term" value="F:DNA binding"/>
    <property type="evidence" value="ECO:0007669"/>
    <property type="project" value="UniProtKB-KW"/>
</dbReference>
<dbReference type="InterPro" id="IPR007624">
    <property type="entry name" value="RNA_pol_sigma70_r3"/>
</dbReference>
<dbReference type="GO" id="GO:0003899">
    <property type="term" value="F:DNA-directed RNA polymerase activity"/>
    <property type="evidence" value="ECO:0007669"/>
    <property type="project" value="InterPro"/>
</dbReference>
<organism evidence="8 9">
    <name type="scientific">Rhodopirellula islandica</name>
    <dbReference type="NCBI Taxonomy" id="595434"/>
    <lineage>
        <taxon>Bacteria</taxon>
        <taxon>Pseudomonadati</taxon>
        <taxon>Planctomycetota</taxon>
        <taxon>Planctomycetia</taxon>
        <taxon>Pirellulales</taxon>
        <taxon>Pirellulaceae</taxon>
        <taxon>Rhodopirellula</taxon>
    </lineage>
</organism>
<dbReference type="PANTHER" id="PTHR30385">
    <property type="entry name" value="SIGMA FACTOR F FLAGELLAR"/>
    <property type="match status" value="1"/>
</dbReference>
<keyword evidence="2 5" id="KW-0731">Sigma factor</keyword>
<dbReference type="GO" id="GO:0006352">
    <property type="term" value="P:DNA-templated transcription initiation"/>
    <property type="evidence" value="ECO:0007669"/>
    <property type="project" value="InterPro"/>
</dbReference>
<evidence type="ECO:0000259" key="6">
    <source>
        <dbReference type="PROSITE" id="PS00715"/>
    </source>
</evidence>
<dbReference type="InterPro" id="IPR014284">
    <property type="entry name" value="RNA_pol_sigma-70_dom"/>
</dbReference>
<keyword evidence="9" id="KW-1185">Reference proteome</keyword>
<dbReference type="InterPro" id="IPR012845">
    <property type="entry name" value="RNA_pol_sigma_FliA_WhiG"/>
</dbReference>
<dbReference type="GO" id="GO:0016987">
    <property type="term" value="F:sigma factor activity"/>
    <property type="evidence" value="ECO:0007669"/>
    <property type="project" value="UniProtKB-KW"/>
</dbReference>
<evidence type="ECO:0000259" key="7">
    <source>
        <dbReference type="PROSITE" id="PS00716"/>
    </source>
</evidence>
<keyword evidence="8" id="KW-0969">Cilium</keyword>
<dbReference type="Pfam" id="PF04545">
    <property type="entry name" value="Sigma70_r4"/>
    <property type="match status" value="1"/>
</dbReference>
<sequence>MIITEDSMPATATADDPILKVWTSFKSTTKDSPDYEPLRNQLVERYMQLVRYNGERIWQRLPDGVELDDLISAGMFGLMDAIDAYDTERGVKFETFCVPRIRGAMLDELRKMDWVPRLVRSKASKLATATKTLEARFGRAPTVQELSAHMEIDIKEVEKMQSEANAVGVVSLNKKWYETDSYKDVREIDILEDKKGEDPTRRVQKNDLMRLVTKGLNRNERLIIILYYYEELTMKEIGATLDLSESRVSQMHTAIVNRLQQQLGVRRLEFGA</sequence>
<dbReference type="InterPro" id="IPR000943">
    <property type="entry name" value="RNA_pol_sigma70"/>
</dbReference>
<dbReference type="PROSITE" id="PS00716">
    <property type="entry name" value="SIGMA70_2"/>
    <property type="match status" value="1"/>
</dbReference>
<name>A0A0J1B5D3_RHOIS</name>
<feature type="domain" description="RNA polymerase sigma-70" evidence="6">
    <location>
        <begin position="69"/>
        <end position="82"/>
    </location>
</feature>
<dbReference type="STRING" id="595434.RISK_006210"/>
<evidence type="ECO:0000256" key="2">
    <source>
        <dbReference type="ARBA" id="ARBA00023082"/>
    </source>
</evidence>
<feature type="domain" description="RNA polymerase sigma-70" evidence="7">
    <location>
        <begin position="233"/>
        <end position="259"/>
    </location>
</feature>
<dbReference type="SUPFAM" id="SSF88946">
    <property type="entry name" value="Sigma2 domain of RNA polymerase sigma factors"/>
    <property type="match status" value="1"/>
</dbReference>
<dbReference type="InterPro" id="IPR007630">
    <property type="entry name" value="RNA_pol_sigma70_r4"/>
</dbReference>
<comment type="similarity">
    <text evidence="5">Belongs to the sigma-70 factor family.</text>
</comment>
<dbReference type="Pfam" id="PF04539">
    <property type="entry name" value="Sigma70_r3"/>
    <property type="match status" value="1"/>
</dbReference>
<dbReference type="OrthoDB" id="9799825at2"/>
<evidence type="ECO:0000313" key="9">
    <source>
        <dbReference type="Proteomes" id="UP000036367"/>
    </source>
</evidence>
<accession>A0A0J1B5D3</accession>
<dbReference type="RefSeq" id="WP_047817082.1">
    <property type="nucleotide sequence ID" value="NZ_LECT01000050.1"/>
</dbReference>
<evidence type="ECO:0000256" key="4">
    <source>
        <dbReference type="ARBA" id="ARBA00023163"/>
    </source>
</evidence>
<dbReference type="InterPro" id="IPR007627">
    <property type="entry name" value="RNA_pol_sigma70_r2"/>
</dbReference>